<evidence type="ECO:0000313" key="9">
    <source>
        <dbReference type="EMBL" id="OBQ57555.1"/>
    </source>
</evidence>
<dbReference type="InterPro" id="IPR051921">
    <property type="entry name" value="ABC_osmolyte_uptake_ATP-bind"/>
</dbReference>
<dbReference type="PROSITE" id="PS51371">
    <property type="entry name" value="CBS"/>
    <property type="match status" value="1"/>
</dbReference>
<dbReference type="Proteomes" id="UP000091979">
    <property type="component" value="Unassembled WGS sequence"/>
</dbReference>
<evidence type="ECO:0000256" key="5">
    <source>
        <dbReference type="ARBA" id="ARBA00022970"/>
    </source>
</evidence>
<dbReference type="InterPro" id="IPR000644">
    <property type="entry name" value="CBS_dom"/>
</dbReference>
<dbReference type="RefSeq" id="WP_066851464.1">
    <property type="nucleotide sequence ID" value="NZ_JXMS01000001.1"/>
</dbReference>
<dbReference type="InterPro" id="IPR017871">
    <property type="entry name" value="ABC_transporter-like_CS"/>
</dbReference>
<dbReference type="CDD" id="cd09831">
    <property type="entry name" value="CBS_pair_ABC_Gly_Pro_assoc"/>
    <property type="match status" value="1"/>
</dbReference>
<comment type="similarity">
    <text evidence="1">Belongs to the ABC transporter superfamily.</text>
</comment>
<evidence type="ECO:0000259" key="7">
    <source>
        <dbReference type="PROSITE" id="PS50893"/>
    </source>
</evidence>
<dbReference type="InterPro" id="IPR027417">
    <property type="entry name" value="P-loop_NTPase"/>
</dbReference>
<evidence type="ECO:0000256" key="4">
    <source>
        <dbReference type="ARBA" id="ARBA00022840"/>
    </source>
</evidence>
<evidence type="ECO:0000259" key="8">
    <source>
        <dbReference type="PROSITE" id="PS51371"/>
    </source>
</evidence>
<evidence type="ECO:0000256" key="6">
    <source>
        <dbReference type="PROSITE-ProRule" id="PRU00703"/>
    </source>
</evidence>
<comment type="caution">
    <text evidence="9">The sequence shown here is derived from an EMBL/GenBank/DDBJ whole genome shotgun (WGS) entry which is preliminary data.</text>
</comment>
<dbReference type="PANTHER" id="PTHR43869">
    <property type="entry name" value="GLYCINE BETAINE/PROLINE BETAINE TRANSPORT SYSTEM ATP-BINDING PROTEIN PROV"/>
    <property type="match status" value="1"/>
</dbReference>
<dbReference type="SMART" id="SM00382">
    <property type="entry name" value="AAA"/>
    <property type="match status" value="1"/>
</dbReference>
<dbReference type="SUPFAM" id="SSF52540">
    <property type="entry name" value="P-loop containing nucleoside triphosphate hydrolases"/>
    <property type="match status" value="1"/>
</dbReference>
<dbReference type="Gene3D" id="3.40.50.300">
    <property type="entry name" value="P-loop containing nucleotide triphosphate hydrolases"/>
    <property type="match status" value="1"/>
</dbReference>
<dbReference type="Pfam" id="PF00005">
    <property type="entry name" value="ABC_tran"/>
    <property type="match status" value="1"/>
</dbReference>
<dbReference type="GO" id="GO:0006865">
    <property type="term" value="P:amino acid transport"/>
    <property type="evidence" value="ECO:0007669"/>
    <property type="project" value="UniProtKB-KW"/>
</dbReference>
<evidence type="ECO:0000256" key="1">
    <source>
        <dbReference type="ARBA" id="ARBA00005417"/>
    </source>
</evidence>
<feature type="domain" description="ABC transporter" evidence="7">
    <location>
        <begin position="32"/>
        <end position="268"/>
    </location>
</feature>
<dbReference type="PANTHER" id="PTHR43869:SF1">
    <property type="entry name" value="GLYCINE BETAINE_PROLINE BETAINE TRANSPORT SYSTEM ATP-BINDING PROTEIN PROV"/>
    <property type="match status" value="1"/>
</dbReference>
<dbReference type="InterPro" id="IPR003439">
    <property type="entry name" value="ABC_transporter-like_ATP-bd"/>
</dbReference>
<gene>
    <name evidence="9" type="ORF">SP90_00455</name>
</gene>
<dbReference type="Gene3D" id="3.10.580.10">
    <property type="entry name" value="CBS-domain"/>
    <property type="match status" value="1"/>
</dbReference>
<dbReference type="Pfam" id="PF00571">
    <property type="entry name" value="CBS"/>
    <property type="match status" value="1"/>
</dbReference>
<protein>
    <submittedName>
        <fullName evidence="9">Glycine/betaine ABC transporter ATPase</fullName>
    </submittedName>
</protein>
<evidence type="ECO:0000256" key="2">
    <source>
        <dbReference type="ARBA" id="ARBA00022448"/>
    </source>
</evidence>
<keyword evidence="5" id="KW-0029">Amino-acid transport</keyword>
<dbReference type="InterPro" id="IPR003593">
    <property type="entry name" value="AAA+_ATPase"/>
</dbReference>
<keyword evidence="2" id="KW-0813">Transport</keyword>
<dbReference type="SUPFAM" id="SSF54631">
    <property type="entry name" value="CBS-domain pair"/>
    <property type="match status" value="1"/>
</dbReference>
<organism evidence="9 10">
    <name type="scientific">Halodesulfovibrio spirochaetisodalis</name>
    <dbReference type="NCBI Taxonomy" id="1560234"/>
    <lineage>
        <taxon>Bacteria</taxon>
        <taxon>Pseudomonadati</taxon>
        <taxon>Thermodesulfobacteriota</taxon>
        <taxon>Desulfovibrionia</taxon>
        <taxon>Desulfovibrionales</taxon>
        <taxon>Desulfovibrionaceae</taxon>
        <taxon>Halodesulfovibrio</taxon>
    </lineage>
</organism>
<dbReference type="AlphaFoldDB" id="A0A1B7XPX5"/>
<dbReference type="GO" id="GO:0031460">
    <property type="term" value="P:glycine betaine transport"/>
    <property type="evidence" value="ECO:0007669"/>
    <property type="project" value="InterPro"/>
</dbReference>
<accession>A0A1B7XPX5</accession>
<dbReference type="STRING" id="1560234.SP90_00455"/>
<dbReference type="InterPro" id="IPR005892">
    <property type="entry name" value="Gly-betaine_transp_ATP-bd"/>
</dbReference>
<reference evidence="9 10" key="1">
    <citation type="submission" date="2015-01" db="EMBL/GenBank/DDBJ databases">
        <title>Desulfovibrio sp. JC271 draft genome sequence.</title>
        <authorList>
            <person name="Shivani Y."/>
            <person name="Subhash Y."/>
            <person name="Sasikala C."/>
            <person name="Ramana C.V."/>
        </authorList>
    </citation>
    <scope>NUCLEOTIDE SEQUENCE [LARGE SCALE GENOMIC DNA]</scope>
    <source>
        <strain evidence="9 10">JC271</strain>
    </source>
</reference>
<sequence length="412" mass="45632">MTSQKVMLEVQNLTKLFGSNPKRALPLLEQGATKEDILQQTGLTVGVHDASFTVYEGEIFVIMGLSGSGKSTLVRMLNRLIEPNAGSVSMHGNNITKMNHDELVQFRLHNMSMVFQSFALMPHLSVLENAAFGLELAGISKPERHKRATQALEQVGLAGWENSRPDQLSGGMQQRVGLARGLAVDPEIMLMDEAFSALDPLIRTEMQDELLKLQEKYRRTIIFISHDLNEALRIGDRIGIMEGGRLIQVGTPEDVLQNPVNDYVRAFFKGVDPTSVLSAKDIASSNYPTIIITKGGNLRTSHEILSSSERDYAFVLDPQHQLQGVVSADSIQDMLEEKNPDNTLRDAFLPHILSVHEDDTMQDILPLVAHCTYPVPVIDSENRFKGVVSKARFLNTLHRNGEASTHAKAQGM</sequence>
<keyword evidence="3" id="KW-0547">Nucleotide-binding</keyword>
<keyword evidence="10" id="KW-1185">Reference proteome</keyword>
<dbReference type="PROSITE" id="PS50893">
    <property type="entry name" value="ABC_TRANSPORTER_2"/>
    <property type="match status" value="1"/>
</dbReference>
<dbReference type="PROSITE" id="PS00211">
    <property type="entry name" value="ABC_TRANSPORTER_1"/>
    <property type="match status" value="1"/>
</dbReference>
<feature type="domain" description="CBS" evidence="8">
    <location>
        <begin position="348"/>
        <end position="404"/>
    </location>
</feature>
<dbReference type="FunFam" id="3.40.50.300:FF:000201">
    <property type="entry name" value="Glycine betaine/L-proline ABC transporter ATP-binding protein"/>
    <property type="match status" value="1"/>
</dbReference>
<dbReference type="PATRIC" id="fig|1560234.3.peg.99"/>
<name>A0A1B7XPX5_9BACT</name>
<dbReference type="OrthoDB" id="9809450at2"/>
<dbReference type="GO" id="GO:0016020">
    <property type="term" value="C:membrane"/>
    <property type="evidence" value="ECO:0007669"/>
    <property type="project" value="InterPro"/>
</dbReference>
<dbReference type="NCBIfam" id="TIGR01186">
    <property type="entry name" value="proV"/>
    <property type="match status" value="1"/>
</dbReference>
<evidence type="ECO:0000256" key="3">
    <source>
        <dbReference type="ARBA" id="ARBA00022741"/>
    </source>
</evidence>
<dbReference type="GO" id="GO:0006970">
    <property type="term" value="P:response to osmotic stress"/>
    <property type="evidence" value="ECO:0007669"/>
    <property type="project" value="UniProtKB-ARBA"/>
</dbReference>
<keyword evidence="6" id="KW-0129">CBS domain</keyword>
<proteinExistence type="inferred from homology"/>
<dbReference type="GO" id="GO:0005524">
    <property type="term" value="F:ATP binding"/>
    <property type="evidence" value="ECO:0007669"/>
    <property type="project" value="UniProtKB-KW"/>
</dbReference>
<dbReference type="EMBL" id="JXMS01000001">
    <property type="protein sequence ID" value="OBQ57555.1"/>
    <property type="molecule type" value="Genomic_DNA"/>
</dbReference>
<dbReference type="InterPro" id="IPR046342">
    <property type="entry name" value="CBS_dom_sf"/>
</dbReference>
<dbReference type="NCBIfam" id="NF007480">
    <property type="entry name" value="PRK10070.1"/>
    <property type="match status" value="1"/>
</dbReference>
<dbReference type="CDD" id="cd03294">
    <property type="entry name" value="ABC_Pro_Gly_Betaine"/>
    <property type="match status" value="1"/>
</dbReference>
<dbReference type="GO" id="GO:0016887">
    <property type="term" value="F:ATP hydrolysis activity"/>
    <property type="evidence" value="ECO:0007669"/>
    <property type="project" value="InterPro"/>
</dbReference>
<evidence type="ECO:0000313" key="10">
    <source>
        <dbReference type="Proteomes" id="UP000091979"/>
    </source>
</evidence>
<keyword evidence="4" id="KW-0067">ATP-binding</keyword>